<keyword evidence="3" id="KW-1185">Reference proteome</keyword>
<dbReference type="EMBL" id="BAAAFZ010000078">
    <property type="protein sequence ID" value="GAA0601477.1"/>
    <property type="molecule type" value="Genomic_DNA"/>
</dbReference>
<evidence type="ECO:0000313" key="2">
    <source>
        <dbReference type="EMBL" id="GAA0601477.1"/>
    </source>
</evidence>
<gene>
    <name evidence="2" type="ORF">GCM10009416_44160</name>
</gene>
<sequence>MRALSSLLLAGAVGLGGLSLAPATAQADGGWRGRDYYRHYAPPAPAPYYGYGGYGYGYAPRPYYRPRPPRVFYGAPPPVYYRPPPPAFYAPPTGFYGAPRSYGIPPGPGVGLFIR</sequence>
<organism evidence="2 3">
    <name type="scientific">Craurococcus roseus</name>
    <dbReference type="NCBI Taxonomy" id="77585"/>
    <lineage>
        <taxon>Bacteria</taxon>
        <taxon>Pseudomonadati</taxon>
        <taxon>Pseudomonadota</taxon>
        <taxon>Alphaproteobacteria</taxon>
        <taxon>Acetobacterales</taxon>
        <taxon>Acetobacteraceae</taxon>
        <taxon>Craurococcus</taxon>
    </lineage>
</organism>
<feature type="chain" id="PRO_5047200489" evidence="1">
    <location>
        <begin position="28"/>
        <end position="115"/>
    </location>
</feature>
<dbReference type="Proteomes" id="UP001501588">
    <property type="component" value="Unassembled WGS sequence"/>
</dbReference>
<protein>
    <submittedName>
        <fullName evidence="2">Uncharacterized protein</fullName>
    </submittedName>
</protein>
<feature type="signal peptide" evidence="1">
    <location>
        <begin position="1"/>
        <end position="27"/>
    </location>
</feature>
<name>A0ABP3R276_9PROT</name>
<comment type="caution">
    <text evidence="2">The sequence shown here is derived from an EMBL/GenBank/DDBJ whole genome shotgun (WGS) entry which is preliminary data.</text>
</comment>
<evidence type="ECO:0000313" key="3">
    <source>
        <dbReference type="Proteomes" id="UP001501588"/>
    </source>
</evidence>
<keyword evidence="1" id="KW-0732">Signal</keyword>
<accession>A0ABP3R276</accession>
<proteinExistence type="predicted"/>
<reference evidence="3" key="1">
    <citation type="journal article" date="2019" name="Int. J. Syst. Evol. Microbiol.">
        <title>The Global Catalogue of Microorganisms (GCM) 10K type strain sequencing project: providing services to taxonomists for standard genome sequencing and annotation.</title>
        <authorList>
            <consortium name="The Broad Institute Genomics Platform"/>
            <consortium name="The Broad Institute Genome Sequencing Center for Infectious Disease"/>
            <person name="Wu L."/>
            <person name="Ma J."/>
        </authorList>
    </citation>
    <scope>NUCLEOTIDE SEQUENCE [LARGE SCALE GENOMIC DNA]</scope>
    <source>
        <strain evidence="3">JCM 9933</strain>
    </source>
</reference>
<dbReference type="RefSeq" id="WP_343897588.1">
    <property type="nucleotide sequence ID" value="NZ_BAAAFZ010000078.1"/>
</dbReference>
<evidence type="ECO:0000256" key="1">
    <source>
        <dbReference type="SAM" id="SignalP"/>
    </source>
</evidence>